<reference evidence="2 3" key="1">
    <citation type="journal article" date="2012" name="J. Bacteriol.">
        <title>Draft genome of Streptomyces tsukubaensis NRRL 18488, the producer of the clinically important immunosuppressant tacrolimus (FK506).</title>
        <authorList>
            <person name="Barreiro C."/>
            <person name="Prieto C."/>
            <person name="Sola-Landa A."/>
            <person name="Solera E."/>
            <person name="Martinez-Castro M."/>
            <person name="Perez-Redondo R."/>
            <person name="Garcia-Estrada C."/>
            <person name="Aparicio J.F."/>
            <person name="Fernandez-Martinez L.T."/>
            <person name="Santos-Aberturas J."/>
            <person name="Salehi-Najafabadi Z."/>
            <person name="Rodriguez-Garcia A."/>
            <person name="Tauch A."/>
            <person name="Martin J.F."/>
        </authorList>
    </citation>
    <scope>NUCLEOTIDE SEQUENCE [LARGE SCALE GENOMIC DNA]</scope>
    <source>
        <strain evidence="3">DSM 42081 / NBRC 108919 / NRRL 18488 / 9993</strain>
    </source>
</reference>
<feature type="region of interest" description="Disordered" evidence="1">
    <location>
        <begin position="109"/>
        <end position="129"/>
    </location>
</feature>
<dbReference type="AlphaFoldDB" id="A0A7G3UI56"/>
<evidence type="ECO:0000256" key="1">
    <source>
        <dbReference type="SAM" id="MobiDB-lite"/>
    </source>
</evidence>
<proteinExistence type="predicted"/>
<evidence type="ECO:0000313" key="3">
    <source>
        <dbReference type="Proteomes" id="UP000005940"/>
    </source>
</evidence>
<sequence>MALLNRAGAPPAGGAAPGPRVLLSAREDQLDSTLALGRVAAHLGDLRRTDRSEPEPPPVAALVCDDVTATERLLTLGVPVVHLQSGPAGEALPGRVLVRVHRPGWLPLPGPPARGARPTGVLAPRRTGRSPNRSGTLVLLSLWGVPPAEAEAFASEALRELVAAALRRTGSCTVVADTGLALVRSALAEHRGVRVLRAAGADPDALHADAAVLLASPVLGAIALAQARRAPLALLPPLGPHQRALAAQVREILPLPSADDPDDPGLWSPEAAAGPWHLLDPGLDDLRGAQRVARTLRQLALAPL</sequence>
<accession>A0A7G3UI56</accession>
<name>A0A7G3UI56_STRT9</name>
<dbReference type="RefSeq" id="WP_078902281.1">
    <property type="nucleotide sequence ID" value="NZ_CP029159.1"/>
</dbReference>
<protein>
    <submittedName>
        <fullName evidence="2">CGA synthase-related protein</fullName>
    </submittedName>
</protein>
<dbReference type="Proteomes" id="UP000005940">
    <property type="component" value="Chromosome"/>
</dbReference>
<dbReference type="EMBL" id="CP029159">
    <property type="protein sequence ID" value="QKM69045.1"/>
    <property type="molecule type" value="Genomic_DNA"/>
</dbReference>
<dbReference type="NCBIfam" id="TIGR04469">
    <property type="entry name" value="CGA_synth_rel"/>
    <property type="match status" value="1"/>
</dbReference>
<organism evidence="2 3">
    <name type="scientific">Streptomyces tsukubensis (strain DSM 42081 / NBRC 108919 / NRRL 18488 / 9993)</name>
    <dbReference type="NCBI Taxonomy" id="1114943"/>
    <lineage>
        <taxon>Bacteria</taxon>
        <taxon>Bacillati</taxon>
        <taxon>Actinomycetota</taxon>
        <taxon>Actinomycetes</taxon>
        <taxon>Kitasatosporales</taxon>
        <taxon>Streptomycetaceae</taxon>
        <taxon>Streptomyces</taxon>
    </lineage>
</organism>
<keyword evidence="3" id="KW-1185">Reference proteome</keyword>
<gene>
    <name evidence="2" type="primary">blsF</name>
    <name evidence="2" type="ORF">STSU_019675</name>
</gene>
<evidence type="ECO:0000313" key="2">
    <source>
        <dbReference type="EMBL" id="QKM69045.1"/>
    </source>
</evidence>
<dbReference type="InterPro" id="IPR031013">
    <property type="entry name" value="CGA_synth-rel"/>
</dbReference>